<dbReference type="FunFam" id="3.90.226.10:FF:000062">
    <property type="entry name" value="3-hydroxyisobutyryl-CoA hydrolase-like protein 3 mitochondrial"/>
    <property type="match status" value="1"/>
</dbReference>
<keyword evidence="5" id="KW-0809">Transit peptide</keyword>
<dbReference type="InterPro" id="IPR029058">
    <property type="entry name" value="AB_hydrolase_fold"/>
</dbReference>
<dbReference type="GO" id="GO:0006574">
    <property type="term" value="P:L-valine catabolic process"/>
    <property type="evidence" value="ECO:0007669"/>
    <property type="project" value="UniProtKB-UniRule"/>
</dbReference>
<reference evidence="10 11" key="1">
    <citation type="submission" date="2024-01" db="EMBL/GenBank/DDBJ databases">
        <title>The genomes of 5 underutilized Papilionoideae crops provide insights into root nodulation and disease resistanc.</title>
        <authorList>
            <person name="Jiang F."/>
        </authorList>
    </citation>
    <scope>NUCLEOTIDE SEQUENCE [LARGE SCALE GENOMIC DNA]</scope>
    <source>
        <strain evidence="10">JINMINGXINNONG_FW02</strain>
        <tissue evidence="10">Leaves</tissue>
    </source>
</reference>
<dbReference type="Pfam" id="PF16113">
    <property type="entry name" value="ECH_2"/>
    <property type="match status" value="1"/>
</dbReference>
<dbReference type="Gene3D" id="3.90.226.10">
    <property type="entry name" value="2-enoyl-CoA Hydratase, Chain A, domain 1"/>
    <property type="match status" value="1"/>
</dbReference>
<organism evidence="10 11">
    <name type="scientific">Phaseolus coccineus</name>
    <name type="common">Scarlet runner bean</name>
    <name type="synonym">Phaseolus multiflorus</name>
    <dbReference type="NCBI Taxonomy" id="3886"/>
    <lineage>
        <taxon>Eukaryota</taxon>
        <taxon>Viridiplantae</taxon>
        <taxon>Streptophyta</taxon>
        <taxon>Embryophyta</taxon>
        <taxon>Tracheophyta</taxon>
        <taxon>Spermatophyta</taxon>
        <taxon>Magnoliopsida</taxon>
        <taxon>eudicotyledons</taxon>
        <taxon>Gunneridae</taxon>
        <taxon>Pentapetalae</taxon>
        <taxon>rosids</taxon>
        <taxon>fabids</taxon>
        <taxon>Fabales</taxon>
        <taxon>Fabaceae</taxon>
        <taxon>Papilionoideae</taxon>
        <taxon>50 kb inversion clade</taxon>
        <taxon>NPAAA clade</taxon>
        <taxon>indigoferoid/millettioid clade</taxon>
        <taxon>Phaseoleae</taxon>
        <taxon>Phaseolus</taxon>
    </lineage>
</organism>
<comment type="subcellular location">
    <subcellularLocation>
        <location evidence="1">Mitochondrion</location>
    </subcellularLocation>
</comment>
<sequence length="688" mass="75320">MATTKRWLSEAMNARSQGSGTETLVLAHGYGMDQSVWDKVVPLLVENYRVVTFDWVCAGSVKNEKLYDPVKYSSYEAFADDFITLLQEMDLKAVTFVGSSMSGIIGCIASVKTPQLFKTLILVGSSPRFLNSDDYEGGFNRSEVEQLLSNIENSYENFASAFASLIADPSNEESVKKYEEGLKNMGGEVGLSLAKTIFFSDWREMLEKVETPCTIIQTKKDAAVPHSVALYMQNKIKGKVTLEIIDTLGHFPQLTAHLEFVQVLKAALGSGISERRMVMGGVRVHRFLSSLSLSLSRSQPSIALSARPFSAMAEEFVKGTIHQNGVAVITLGRSKALNAMNLDMDVKYKSYLDEWESDPRVKCVLVDSISPRAFCAGMDIKGVVAEIQKDKNTPLVPKVFTAEYSLICKISDYPKPYISFMDGITMGFGIGLSGHGRYRIITERTILAMPENGIGLFPDVGFAYIAAQSPGEGSVGAYLGLTGKRISTPSDAIYVGLGTHYVPSGKLGSFKDALLATNFSQDPTQDIKVLLARYESNPESEAQLKLLLPQIMSSFGGNKSVTEIIEELKKYQSSTDPNVVEWASEALEGLGKGAPFSLSLTNKYFSAVASAVRSNHGELSTLNGVMKTEYRIALRSSLRHDFSEGVRAVLVDKDQNPKWKPSSLKEVDPSEVEAVFKPLGPEVGELRV</sequence>
<dbReference type="EC" id="3.1.2.4" evidence="7"/>
<evidence type="ECO:0000256" key="3">
    <source>
        <dbReference type="ARBA" id="ARBA00008645"/>
    </source>
</evidence>
<evidence type="ECO:0000259" key="8">
    <source>
        <dbReference type="Pfam" id="PF00561"/>
    </source>
</evidence>
<dbReference type="InterPro" id="IPR000073">
    <property type="entry name" value="AB_hydrolase_1"/>
</dbReference>
<keyword evidence="4 7" id="KW-0378">Hydrolase</keyword>
<feature type="domain" description="Enoyl-CoA hydratase/isomerase" evidence="9">
    <location>
        <begin position="327"/>
        <end position="676"/>
    </location>
</feature>
<dbReference type="Proteomes" id="UP001374584">
    <property type="component" value="Unassembled WGS sequence"/>
</dbReference>
<evidence type="ECO:0000256" key="2">
    <source>
        <dbReference type="ARBA" id="ARBA00005254"/>
    </source>
</evidence>
<dbReference type="Gene3D" id="3.40.50.1820">
    <property type="entry name" value="alpha/beta hydrolase"/>
    <property type="match status" value="1"/>
</dbReference>
<keyword evidence="11" id="KW-1185">Reference proteome</keyword>
<dbReference type="InterPro" id="IPR032259">
    <property type="entry name" value="HIBYL-CoA-H"/>
</dbReference>
<evidence type="ECO:0000259" key="9">
    <source>
        <dbReference type="Pfam" id="PF16113"/>
    </source>
</evidence>
<evidence type="ECO:0000313" key="11">
    <source>
        <dbReference type="Proteomes" id="UP001374584"/>
    </source>
</evidence>
<evidence type="ECO:0000256" key="1">
    <source>
        <dbReference type="ARBA" id="ARBA00004173"/>
    </source>
</evidence>
<dbReference type="FunFam" id="3.40.50.1820:FF:000042">
    <property type="entry name" value="probable strigolactone esterase DAD2"/>
    <property type="match status" value="1"/>
</dbReference>
<dbReference type="GO" id="GO:0003860">
    <property type="term" value="F:3-hydroxyisobutyryl-CoA hydrolase activity"/>
    <property type="evidence" value="ECO:0007669"/>
    <property type="project" value="UniProtKB-UniRule"/>
</dbReference>
<evidence type="ECO:0000313" key="10">
    <source>
        <dbReference type="EMBL" id="KAK7369968.1"/>
    </source>
</evidence>
<dbReference type="PANTHER" id="PTHR43176:SF5">
    <property type="entry name" value="3-HYDROXYISOBUTYRYL-COA HYDROLASE-LIKE PROTEIN 4, MITOCHONDRIAL"/>
    <property type="match status" value="1"/>
</dbReference>
<accession>A0AAN9NHJ4</accession>
<protein>
    <recommendedName>
        <fullName evidence="7">3-hydroxyisobutyryl-CoA hydrolase</fullName>
        <shortName evidence="7">HIB-CoA hydrolase</shortName>
        <shortName evidence="7">HIBYL-CoA-H</shortName>
        <ecNumber evidence="7">3.1.2.4</ecNumber>
    </recommendedName>
    <alternativeName>
        <fullName evidence="7">3-hydroxyisobutyryl-coenzyme A hydrolase</fullName>
    </alternativeName>
</protein>
<keyword evidence="6" id="KW-0496">Mitochondrion</keyword>
<evidence type="ECO:0000256" key="7">
    <source>
        <dbReference type="RuleBase" id="RU369070"/>
    </source>
</evidence>
<dbReference type="InterPro" id="IPR029045">
    <property type="entry name" value="ClpP/crotonase-like_dom_sf"/>
</dbReference>
<comment type="pathway">
    <text evidence="7">Amino-acid degradation; L-valine degradation.</text>
</comment>
<gene>
    <name evidence="10" type="ORF">VNO80_12016</name>
</gene>
<comment type="caution">
    <text evidence="10">The sequence shown here is derived from an EMBL/GenBank/DDBJ whole genome shotgun (WGS) entry which is preliminary data.</text>
</comment>
<comment type="similarity">
    <text evidence="2 7">Belongs to the enoyl-CoA hydratase/isomerase family.</text>
</comment>
<evidence type="ECO:0000256" key="4">
    <source>
        <dbReference type="ARBA" id="ARBA00022801"/>
    </source>
</evidence>
<dbReference type="GO" id="GO:0005739">
    <property type="term" value="C:mitochondrion"/>
    <property type="evidence" value="ECO:0007669"/>
    <property type="project" value="UniProtKB-SubCell"/>
</dbReference>
<dbReference type="CDD" id="cd06558">
    <property type="entry name" value="crotonase-like"/>
    <property type="match status" value="1"/>
</dbReference>
<dbReference type="SUPFAM" id="SSF53474">
    <property type="entry name" value="alpha/beta-Hydrolases"/>
    <property type="match status" value="1"/>
</dbReference>
<evidence type="ECO:0000256" key="5">
    <source>
        <dbReference type="ARBA" id="ARBA00022946"/>
    </source>
</evidence>
<dbReference type="SUPFAM" id="SSF52096">
    <property type="entry name" value="ClpP/crotonase"/>
    <property type="match status" value="1"/>
</dbReference>
<comment type="function">
    <text evidence="7">Hydrolyzes 3-hydroxyisobutyryl-CoA (HIBYL-CoA), a saline catabolite. Has high activity toward isobutyryl-CoA. Could be an isobutyryl-CoA dehydrogenase that functions in valine catabolism.</text>
</comment>
<evidence type="ECO:0000256" key="6">
    <source>
        <dbReference type="ARBA" id="ARBA00023128"/>
    </source>
</evidence>
<dbReference type="PANTHER" id="PTHR43176">
    <property type="entry name" value="3-HYDROXYISOBUTYRYL-COA HYDROLASE-RELATED"/>
    <property type="match status" value="1"/>
</dbReference>
<proteinExistence type="inferred from homology"/>
<dbReference type="InterPro" id="IPR045004">
    <property type="entry name" value="ECH_dom"/>
</dbReference>
<dbReference type="GO" id="GO:0005829">
    <property type="term" value="C:cytosol"/>
    <property type="evidence" value="ECO:0007669"/>
    <property type="project" value="TreeGrafter"/>
</dbReference>
<dbReference type="EMBL" id="JAYMYR010000004">
    <property type="protein sequence ID" value="KAK7369968.1"/>
    <property type="molecule type" value="Genomic_DNA"/>
</dbReference>
<comment type="catalytic activity">
    <reaction evidence="7">
        <text>3-hydroxy-2-methylpropanoyl-CoA + H2O = 3-hydroxy-2-methylpropanoate + CoA + H(+)</text>
        <dbReference type="Rhea" id="RHEA:20888"/>
        <dbReference type="ChEBI" id="CHEBI:11805"/>
        <dbReference type="ChEBI" id="CHEBI:15377"/>
        <dbReference type="ChEBI" id="CHEBI:15378"/>
        <dbReference type="ChEBI" id="CHEBI:57287"/>
        <dbReference type="ChEBI" id="CHEBI:57340"/>
        <dbReference type="EC" id="3.1.2.4"/>
    </reaction>
</comment>
<comment type="similarity">
    <text evidence="3">Belongs to the AB hydrolase superfamily.</text>
</comment>
<feature type="domain" description="AB hydrolase-1" evidence="8">
    <location>
        <begin position="23"/>
        <end position="255"/>
    </location>
</feature>
<dbReference type="NCBIfam" id="NF004127">
    <property type="entry name" value="PRK05617.1"/>
    <property type="match status" value="1"/>
</dbReference>
<dbReference type="Pfam" id="PF00561">
    <property type="entry name" value="Abhydrolase_1"/>
    <property type="match status" value="1"/>
</dbReference>
<name>A0AAN9NHJ4_PHACN</name>
<dbReference type="AlphaFoldDB" id="A0AAN9NHJ4"/>